<feature type="transmembrane region" description="Helical" evidence="1">
    <location>
        <begin position="65"/>
        <end position="82"/>
    </location>
</feature>
<organism evidence="2 3">
    <name type="scientific">Winogradskyella psychrotolerans RS-3</name>
    <dbReference type="NCBI Taxonomy" id="641526"/>
    <lineage>
        <taxon>Bacteria</taxon>
        <taxon>Pseudomonadati</taxon>
        <taxon>Bacteroidota</taxon>
        <taxon>Flavobacteriia</taxon>
        <taxon>Flavobacteriales</taxon>
        <taxon>Flavobacteriaceae</taxon>
        <taxon>Winogradskyella</taxon>
    </lineage>
</organism>
<name>S7VXG4_9FLAO</name>
<keyword evidence="1" id="KW-0472">Membrane</keyword>
<dbReference type="EMBL" id="ATMR01000007">
    <property type="protein sequence ID" value="EPR74826.1"/>
    <property type="molecule type" value="Genomic_DNA"/>
</dbReference>
<dbReference type="eggNOG" id="COG0658">
    <property type="taxonomic scope" value="Bacteria"/>
</dbReference>
<protein>
    <submittedName>
        <fullName evidence="2">Competence protein</fullName>
    </submittedName>
</protein>
<dbReference type="Proteomes" id="UP000014962">
    <property type="component" value="Unassembled WGS sequence"/>
</dbReference>
<evidence type="ECO:0000256" key="1">
    <source>
        <dbReference type="SAM" id="Phobius"/>
    </source>
</evidence>
<sequence length="234" mass="27084">MNMLHSSIVTAYSYIIDSLNGFIAWVAQFENFLFRDIPFTLLQVIVCYMIVVALIQVCKFRNFKWTAISLIAIIGLQGVYFYNTYQTQHNALVIFNKSRYSMIGLKENNKLTVYHNLDSGKLKSDYAIKNYKVGESLDIIMSDSLQSVYQYKDKIILAIDSLSIYEGLSFRPSYILLRNSPKLNLNRVIDSLKPQLIIADASNYKSYLKRWKATCEHKKIPFHQTNEKGAFIIK</sequence>
<proteinExistence type="predicted"/>
<accession>S7VXG4</accession>
<keyword evidence="1" id="KW-1133">Transmembrane helix</keyword>
<keyword evidence="1" id="KW-0812">Transmembrane</keyword>
<gene>
    <name evidence="2" type="ORF">ADIWIN_0190</name>
</gene>
<feature type="transmembrane region" description="Helical" evidence="1">
    <location>
        <begin position="7"/>
        <end position="27"/>
    </location>
</feature>
<evidence type="ECO:0000313" key="3">
    <source>
        <dbReference type="Proteomes" id="UP000014962"/>
    </source>
</evidence>
<comment type="caution">
    <text evidence="2">The sequence shown here is derived from an EMBL/GenBank/DDBJ whole genome shotgun (WGS) entry which is preliminary data.</text>
</comment>
<feature type="transmembrane region" description="Helical" evidence="1">
    <location>
        <begin position="39"/>
        <end position="58"/>
    </location>
</feature>
<evidence type="ECO:0000313" key="2">
    <source>
        <dbReference type="EMBL" id="EPR74826.1"/>
    </source>
</evidence>
<dbReference type="AlphaFoldDB" id="S7VXG4"/>
<keyword evidence="3" id="KW-1185">Reference proteome</keyword>
<reference evidence="2 3" key="1">
    <citation type="journal article" date="2013" name="Genome Announc.">
        <title>Draft Genome Sequence of Winogradskyella psychrotolerans RS-3T, Isolated from the Marine Transect of Kongsfjorden, Ny-Alesund, Svalbard, Arctic Ocean.</title>
        <authorList>
            <person name="Kumar Pinnaka A."/>
            <person name="Ara S."/>
            <person name="Singh A."/>
            <person name="Shivaji S."/>
        </authorList>
    </citation>
    <scope>NUCLEOTIDE SEQUENCE [LARGE SCALE GENOMIC DNA]</scope>
    <source>
        <strain evidence="2 3">RS-3</strain>
    </source>
</reference>
<dbReference type="STRING" id="641526.ADIWIN_0190"/>